<sequence length="108" mass="12220">MFDHIKPGRKAEFSTNRVGQEMVQQQCKQAMLIRVGMGEFKSLCHAGFFFPEAKIKGHWKWSKTIKVVESETLGSATYGKNRKILQSNSGRSGSATSMQLIIRTSNFY</sequence>
<organism evidence="1">
    <name type="scientific">Oryza sativa subsp. japonica</name>
    <name type="common">Rice</name>
    <dbReference type="NCBI Taxonomy" id="39947"/>
    <lineage>
        <taxon>Eukaryota</taxon>
        <taxon>Viridiplantae</taxon>
        <taxon>Streptophyta</taxon>
        <taxon>Embryophyta</taxon>
        <taxon>Tracheophyta</taxon>
        <taxon>Spermatophyta</taxon>
        <taxon>Magnoliopsida</taxon>
        <taxon>Liliopsida</taxon>
        <taxon>Poales</taxon>
        <taxon>Poaceae</taxon>
        <taxon>BOP clade</taxon>
        <taxon>Oryzoideae</taxon>
        <taxon>Oryzeae</taxon>
        <taxon>Oryzinae</taxon>
        <taxon>Oryza</taxon>
        <taxon>Oryza sativa</taxon>
    </lineage>
</organism>
<gene>
    <name evidence="1" type="ORF">OsJ_25339</name>
</gene>
<dbReference type="AlphaFoldDB" id="B9FUH9"/>
<dbReference type="Proteomes" id="UP000007752">
    <property type="component" value="Chromosome 7"/>
</dbReference>
<accession>B9FUH9</accession>
<reference evidence="1" key="2">
    <citation type="submission" date="2008-12" db="EMBL/GenBank/DDBJ databases">
        <title>Improved gene annotation of the rice (Oryza sativa) genomes.</title>
        <authorList>
            <person name="Wang J."/>
            <person name="Li R."/>
            <person name="Fan W."/>
            <person name="Huang Q."/>
            <person name="Zhang J."/>
            <person name="Zhou Y."/>
            <person name="Hu Y."/>
            <person name="Zi S."/>
            <person name="Li J."/>
            <person name="Ni P."/>
            <person name="Zheng H."/>
            <person name="Zhang Y."/>
            <person name="Zhao M."/>
            <person name="Hao Q."/>
            <person name="McDermott J."/>
            <person name="Samudrala R."/>
            <person name="Kristiansen K."/>
            <person name="Wong G.K.-S."/>
        </authorList>
    </citation>
    <scope>NUCLEOTIDE SEQUENCE</scope>
</reference>
<reference evidence="1" key="1">
    <citation type="journal article" date="2005" name="PLoS Biol.">
        <title>The genomes of Oryza sativa: a history of duplications.</title>
        <authorList>
            <person name="Yu J."/>
            <person name="Wang J."/>
            <person name="Lin W."/>
            <person name="Li S."/>
            <person name="Li H."/>
            <person name="Zhou J."/>
            <person name="Ni P."/>
            <person name="Dong W."/>
            <person name="Hu S."/>
            <person name="Zeng C."/>
            <person name="Zhang J."/>
            <person name="Zhang Y."/>
            <person name="Li R."/>
            <person name="Xu Z."/>
            <person name="Li S."/>
            <person name="Li X."/>
            <person name="Zheng H."/>
            <person name="Cong L."/>
            <person name="Lin L."/>
            <person name="Yin J."/>
            <person name="Geng J."/>
            <person name="Li G."/>
            <person name="Shi J."/>
            <person name="Liu J."/>
            <person name="Lv H."/>
            <person name="Li J."/>
            <person name="Wang J."/>
            <person name="Deng Y."/>
            <person name="Ran L."/>
            <person name="Shi X."/>
            <person name="Wang X."/>
            <person name="Wu Q."/>
            <person name="Li C."/>
            <person name="Ren X."/>
            <person name="Wang J."/>
            <person name="Wang X."/>
            <person name="Li D."/>
            <person name="Liu D."/>
            <person name="Zhang X."/>
            <person name="Ji Z."/>
            <person name="Zhao W."/>
            <person name="Sun Y."/>
            <person name="Zhang Z."/>
            <person name="Bao J."/>
            <person name="Han Y."/>
            <person name="Dong L."/>
            <person name="Ji J."/>
            <person name="Chen P."/>
            <person name="Wu S."/>
            <person name="Liu J."/>
            <person name="Xiao Y."/>
            <person name="Bu D."/>
            <person name="Tan J."/>
            <person name="Yang L."/>
            <person name="Ye C."/>
            <person name="Zhang J."/>
            <person name="Xu J."/>
            <person name="Zhou Y."/>
            <person name="Yu Y."/>
            <person name="Zhang B."/>
            <person name="Zhuang S."/>
            <person name="Wei H."/>
            <person name="Liu B."/>
            <person name="Lei M."/>
            <person name="Yu H."/>
            <person name="Li Y."/>
            <person name="Xu H."/>
            <person name="Wei S."/>
            <person name="He X."/>
            <person name="Fang L."/>
            <person name="Zhang Z."/>
            <person name="Zhang Y."/>
            <person name="Huang X."/>
            <person name="Su Z."/>
            <person name="Tong W."/>
            <person name="Li J."/>
            <person name="Tong Z."/>
            <person name="Li S."/>
            <person name="Ye J."/>
            <person name="Wang L."/>
            <person name="Fang L."/>
            <person name="Lei T."/>
            <person name="Chen C."/>
            <person name="Chen H."/>
            <person name="Xu Z."/>
            <person name="Li H."/>
            <person name="Huang H."/>
            <person name="Zhang F."/>
            <person name="Xu H."/>
            <person name="Li N."/>
            <person name="Zhao C."/>
            <person name="Li S."/>
            <person name="Dong L."/>
            <person name="Huang Y."/>
            <person name="Li L."/>
            <person name="Xi Y."/>
            <person name="Qi Q."/>
            <person name="Li W."/>
            <person name="Zhang B."/>
            <person name="Hu W."/>
            <person name="Zhang Y."/>
            <person name="Tian X."/>
            <person name="Jiao Y."/>
            <person name="Liang X."/>
            <person name="Jin J."/>
            <person name="Gao L."/>
            <person name="Zheng W."/>
            <person name="Hao B."/>
            <person name="Liu S."/>
            <person name="Wang W."/>
            <person name="Yuan L."/>
            <person name="Cao M."/>
            <person name="McDermott J."/>
            <person name="Samudrala R."/>
            <person name="Wang J."/>
            <person name="Wong G.K."/>
            <person name="Yang H."/>
        </authorList>
    </citation>
    <scope>NUCLEOTIDE SEQUENCE [LARGE SCALE GENOMIC DNA]</scope>
</reference>
<name>B9FUH9_ORYSJ</name>
<protein>
    <submittedName>
        <fullName evidence="1">Uncharacterized protein</fullName>
    </submittedName>
</protein>
<proteinExistence type="predicted"/>
<evidence type="ECO:0000313" key="1">
    <source>
        <dbReference type="EMBL" id="EEE67686.1"/>
    </source>
</evidence>
<dbReference type="EMBL" id="CM000144">
    <property type="protein sequence ID" value="EEE67686.1"/>
    <property type="molecule type" value="Genomic_DNA"/>
</dbReference>